<proteinExistence type="predicted"/>
<dbReference type="EMBL" id="CP103166">
    <property type="protein sequence ID" value="UVQ98803.1"/>
    <property type="molecule type" value="Genomic_DNA"/>
</dbReference>
<name>A0AA95BWP7_9BACE</name>
<gene>
    <name evidence="1" type="ORF">NXW23_18850</name>
</gene>
<sequence length="64" mass="7284">MECGTFRESRPDYIQNVTYRNCIVLETPTLYDNKEGDEGWRGGCAAINHVLAYTRNLAVGWTDV</sequence>
<dbReference type="Proteomes" id="UP001060260">
    <property type="component" value="Chromosome"/>
</dbReference>
<accession>A0AA95BWP7</accession>
<protein>
    <submittedName>
        <fullName evidence="1">Uncharacterized protein</fullName>
    </submittedName>
</protein>
<evidence type="ECO:0000313" key="1">
    <source>
        <dbReference type="EMBL" id="UVQ98803.1"/>
    </source>
</evidence>
<evidence type="ECO:0000313" key="2">
    <source>
        <dbReference type="Proteomes" id="UP001060260"/>
    </source>
</evidence>
<dbReference type="RefSeq" id="WP_258909512.1">
    <property type="nucleotide sequence ID" value="NZ_JBEJIQ010000020.1"/>
</dbReference>
<organism evidence="1 2">
    <name type="scientific">Bacteroides caccae</name>
    <dbReference type="NCBI Taxonomy" id="47678"/>
    <lineage>
        <taxon>Bacteria</taxon>
        <taxon>Pseudomonadati</taxon>
        <taxon>Bacteroidota</taxon>
        <taxon>Bacteroidia</taxon>
        <taxon>Bacteroidales</taxon>
        <taxon>Bacteroidaceae</taxon>
        <taxon>Bacteroides</taxon>
    </lineage>
</organism>
<dbReference type="AlphaFoldDB" id="A0AA95BWP7"/>
<reference evidence="1" key="1">
    <citation type="submission" date="2022-08" db="EMBL/GenBank/DDBJ databases">
        <title>Genome Sequencing of Bacteroides fragilis Group Isolates with Nanopore Technology.</title>
        <authorList>
            <person name="Tisza M.J."/>
            <person name="Smith D."/>
            <person name="Dekker J.P."/>
        </authorList>
    </citation>
    <scope>NUCLEOTIDE SEQUENCE</scope>
    <source>
        <strain evidence="1">BFG-474</strain>
    </source>
</reference>